<sequence>MTRLYSSPRQARSTRASTPRKIPRICYVDYDSSGSPPETSSVKVQQHSAYEKSVDSSELGDRRGSVPVVCGHDVMETPSTPSRIVSFFSKRVKSNLKRTKSVTKLDRRKGAINNDIDGERTPSKASGSSSLRRSLSLGRLTRRSQKYQRSPGARTRDDIARQDELRGALINHRIRASRSHESLLQITTPTSMHSIDLSAQDIEIKPLHSSILGQEHCFQVSTSNGSKFYSCRSAEERQKWIEHLRKTVEPTQEQSRRTENSLKLWILEAKNLPLKKSRYFCELCLDGTLYARTSSKTKGDMLFWGEQFDFNNLPPVRTITVNLYREADRKKKKEKNLLLAYININVADVSKRHQVEHWYNLSSATVGKAGKESKCDQPLLRVKARYQTVHILPMDLYQDLIDFVEIDYSLLVDILEPQVSVKAKEELATSLVHILQRRGRAKEFLTDIVMAEVDKLDNDNLTFRGNSIATKAMEAYLKLVGDKYLQDTLGDFIKTTLESGDDCEVDPVKVPNNATLQRQQKNLTMYCEMAWFKIVNSHCFFPSELRAVFSSFREMCDEKKRGDLADNLISSCIFLRFLCPSILSPSLFNLTQEFPNEKGARNLTLVAKTIQCLANFTKFGGKEEFMTFMNEFVENELQNAQMFIQQISRADPRDLPIEFDGYIDLGKELSLLHSLLVESLEKLNDGARLKLTKLNDILDDITAAELNPQIIRRHPLNSSKGIYDNVNLTQPDTNANTGVVLDVYPQYQDAHLSKTDDVSLDGDKCYTESLYSSRGRLRSGVTEMSRVYQSTEDYIQYTQLDETPVMTQLSMSPSTYSSKRPEEKQVNKCWSKILQAAEMVNGGQVDLIKFVDDGEDMQNSSLDSADQVSVSQLSTVASSGYQSVGYSQSNSPVESLQDNHSVHGIHGNQQPLSFSNPLFGHGKGEHDGMFKTPAGVAQDRIFHSPSSSSLSSDDGTSRSIPPTYNTHPICKQNTVSSHSLGHMMAPGQKLQLRSLDRKYHRSDGSSIGDVGPSPDARRNLRLHRQCATHRQQNSPQLSQSQSRVNAPQSPTLTPGQLSRSVDFSSAQSPHGMRHAMTEATIAHGTSAQFESIYTPPESPHFGTLPPTWRTSTQTSARMGTSSGSQKAVRKTQEEYEEELSQLRKQLAETQTMLAETQQRLCTEEKQRQKLVCEMQQVLECREVSLQEQMTDKQGQIQDIMSRLHSVEETRHHDGGKLKEIVEEKQRQIAVQNDTIHSLDVANNKLLSALSQLKERCHVQNHNGLASPLRPRLALDDDEMKQSSC</sequence>
<dbReference type="Pfam" id="PF25321">
    <property type="entry name" value="PH_RASGAP"/>
    <property type="match status" value="1"/>
</dbReference>
<dbReference type="InterPro" id="IPR039360">
    <property type="entry name" value="Ras_GTPase"/>
</dbReference>
<evidence type="ECO:0008006" key="8">
    <source>
        <dbReference type="Google" id="ProtNLM"/>
    </source>
</evidence>
<dbReference type="Pfam" id="PF00616">
    <property type="entry name" value="RasGAP"/>
    <property type="match status" value="1"/>
</dbReference>
<keyword evidence="7" id="KW-1185">Reference proteome</keyword>
<dbReference type="SUPFAM" id="SSF49562">
    <property type="entry name" value="C2 domain (Calcium/lipid-binding domain, CaLB)"/>
    <property type="match status" value="1"/>
</dbReference>
<feature type="region of interest" description="Disordered" evidence="2">
    <location>
        <begin position="942"/>
        <end position="972"/>
    </location>
</feature>
<organism evidence="6 7">
    <name type="scientific">Paralvinella palmiformis</name>
    <dbReference type="NCBI Taxonomy" id="53620"/>
    <lineage>
        <taxon>Eukaryota</taxon>
        <taxon>Metazoa</taxon>
        <taxon>Spiralia</taxon>
        <taxon>Lophotrochozoa</taxon>
        <taxon>Annelida</taxon>
        <taxon>Polychaeta</taxon>
        <taxon>Sedentaria</taxon>
        <taxon>Canalipalpata</taxon>
        <taxon>Terebellida</taxon>
        <taxon>Terebelliformia</taxon>
        <taxon>Alvinellidae</taxon>
        <taxon>Paralvinella</taxon>
    </lineage>
</organism>
<feature type="compositionally biased region" description="Polar residues" evidence="2">
    <location>
        <begin position="960"/>
        <end position="972"/>
    </location>
</feature>
<dbReference type="EMBL" id="JAODUP010000471">
    <property type="protein sequence ID" value="KAK2149018.1"/>
    <property type="molecule type" value="Genomic_DNA"/>
</dbReference>
<feature type="compositionally biased region" description="Polar residues" evidence="2">
    <location>
        <begin position="1043"/>
        <end position="1068"/>
    </location>
</feature>
<dbReference type="PANTHER" id="PTHR10194">
    <property type="entry name" value="RAS GTPASE-ACTIVATING PROTEINS"/>
    <property type="match status" value="1"/>
</dbReference>
<feature type="region of interest" description="Disordered" evidence="2">
    <location>
        <begin position="1"/>
        <end position="64"/>
    </location>
</feature>
<dbReference type="SUPFAM" id="SSF48350">
    <property type="entry name" value="GTPase activation domain, GAP"/>
    <property type="match status" value="1"/>
</dbReference>
<dbReference type="Gene3D" id="2.30.29.30">
    <property type="entry name" value="Pleckstrin-homology domain (PH domain)/Phosphotyrosine-binding domain (PTB)"/>
    <property type="match status" value="1"/>
</dbReference>
<dbReference type="PROSITE" id="PS50003">
    <property type="entry name" value="PH_DOMAIN"/>
    <property type="match status" value="1"/>
</dbReference>
<feature type="domain" description="PH" evidence="3">
    <location>
        <begin position="215"/>
        <end position="249"/>
    </location>
</feature>
<feature type="compositionally biased region" description="Low complexity" evidence="2">
    <location>
        <begin position="1031"/>
        <end position="1042"/>
    </location>
</feature>
<feature type="domain" description="Ras-GAP" evidence="5">
    <location>
        <begin position="423"/>
        <end position="615"/>
    </location>
</feature>
<dbReference type="InterPro" id="IPR011993">
    <property type="entry name" value="PH-like_dom_sf"/>
</dbReference>
<evidence type="ECO:0000256" key="1">
    <source>
        <dbReference type="ARBA" id="ARBA00022468"/>
    </source>
</evidence>
<evidence type="ECO:0000259" key="5">
    <source>
        <dbReference type="PROSITE" id="PS50018"/>
    </source>
</evidence>
<feature type="region of interest" description="Disordered" evidence="2">
    <location>
        <begin position="113"/>
        <end position="160"/>
    </location>
</feature>
<evidence type="ECO:0000313" key="6">
    <source>
        <dbReference type="EMBL" id="KAK2149018.1"/>
    </source>
</evidence>
<dbReference type="CDD" id="cd05136">
    <property type="entry name" value="RasGAP_DAB2IP"/>
    <property type="match status" value="1"/>
</dbReference>
<keyword evidence="1" id="KW-0343">GTPase activation</keyword>
<dbReference type="InterPro" id="IPR001849">
    <property type="entry name" value="PH_domain"/>
</dbReference>
<feature type="compositionally biased region" description="Polar residues" evidence="2">
    <location>
        <begin position="32"/>
        <end position="48"/>
    </location>
</feature>
<dbReference type="Proteomes" id="UP001208570">
    <property type="component" value="Unassembled WGS sequence"/>
</dbReference>
<dbReference type="SMART" id="SM00323">
    <property type="entry name" value="RasGAP"/>
    <property type="match status" value="1"/>
</dbReference>
<dbReference type="InterPro" id="IPR001936">
    <property type="entry name" value="RasGAP_dom"/>
</dbReference>
<dbReference type="Gene3D" id="1.10.506.10">
    <property type="entry name" value="GTPase Activation - p120gap, domain 1"/>
    <property type="match status" value="2"/>
</dbReference>
<gene>
    <name evidence="6" type="ORF">LSH36_471g02009</name>
</gene>
<dbReference type="PANTHER" id="PTHR10194:SF60">
    <property type="entry name" value="RAS GTPASE-ACTIVATING PROTEIN RASKOL"/>
    <property type="match status" value="1"/>
</dbReference>
<dbReference type="PROSITE" id="PS50004">
    <property type="entry name" value="C2"/>
    <property type="match status" value="1"/>
</dbReference>
<feature type="region of interest" description="Disordered" evidence="2">
    <location>
        <begin position="1111"/>
        <end position="1136"/>
    </location>
</feature>
<dbReference type="Pfam" id="PF12004">
    <property type="entry name" value="DAB2P_C"/>
    <property type="match status" value="1"/>
</dbReference>
<dbReference type="InterPro" id="IPR057606">
    <property type="entry name" value="SynGAP1-like_PH"/>
</dbReference>
<feature type="compositionally biased region" description="Polar residues" evidence="2">
    <location>
        <begin position="1111"/>
        <end position="1125"/>
    </location>
</feature>
<dbReference type="CDD" id="cd04013">
    <property type="entry name" value="C2_SynGAP_like"/>
    <property type="match status" value="1"/>
</dbReference>
<dbReference type="InterPro" id="IPR021887">
    <property type="entry name" value="DAB2P_C"/>
</dbReference>
<dbReference type="InterPro" id="IPR000008">
    <property type="entry name" value="C2_dom"/>
</dbReference>
<evidence type="ECO:0000259" key="4">
    <source>
        <dbReference type="PROSITE" id="PS50004"/>
    </source>
</evidence>
<feature type="region of interest" description="Disordered" evidence="2">
    <location>
        <begin position="996"/>
        <end position="1068"/>
    </location>
</feature>
<proteinExistence type="predicted"/>
<feature type="compositionally biased region" description="Basic and acidic residues" evidence="2">
    <location>
        <begin position="49"/>
        <end position="64"/>
    </location>
</feature>
<dbReference type="GO" id="GO:0005096">
    <property type="term" value="F:GTPase activator activity"/>
    <property type="evidence" value="ECO:0007669"/>
    <property type="project" value="UniProtKB-KW"/>
</dbReference>
<dbReference type="SUPFAM" id="SSF50729">
    <property type="entry name" value="PH domain-like"/>
    <property type="match status" value="1"/>
</dbReference>
<accession>A0AAD9MYM0</accession>
<comment type="caution">
    <text evidence="6">The sequence shown here is derived from an EMBL/GenBank/DDBJ whole genome shotgun (WGS) entry which is preliminary data.</text>
</comment>
<evidence type="ECO:0000259" key="3">
    <source>
        <dbReference type="PROSITE" id="PS50003"/>
    </source>
</evidence>
<dbReference type="SMART" id="SM00239">
    <property type="entry name" value="C2"/>
    <property type="match status" value="1"/>
</dbReference>
<dbReference type="Pfam" id="PF00168">
    <property type="entry name" value="C2"/>
    <property type="match status" value="1"/>
</dbReference>
<dbReference type="PROSITE" id="PS50018">
    <property type="entry name" value="RAS_GTPASE_ACTIV_2"/>
    <property type="match status" value="1"/>
</dbReference>
<protein>
    <recommendedName>
        <fullName evidence="8">Ras GTPase-activating protein nGAP-like</fullName>
    </recommendedName>
</protein>
<feature type="compositionally biased region" description="Polar residues" evidence="2">
    <location>
        <begin position="1"/>
        <end position="17"/>
    </location>
</feature>
<reference evidence="6" key="1">
    <citation type="journal article" date="2023" name="Mol. Biol. Evol.">
        <title>Third-Generation Sequencing Reveals the Adaptive Role of the Epigenome in Three Deep-Sea Polychaetes.</title>
        <authorList>
            <person name="Perez M."/>
            <person name="Aroh O."/>
            <person name="Sun Y."/>
            <person name="Lan Y."/>
            <person name="Juniper S.K."/>
            <person name="Young C.R."/>
            <person name="Angers B."/>
            <person name="Qian P.Y."/>
        </authorList>
    </citation>
    <scope>NUCLEOTIDE SEQUENCE</scope>
    <source>
        <strain evidence="6">P08H-3</strain>
    </source>
</reference>
<name>A0AAD9MYM0_9ANNE</name>
<dbReference type="SMART" id="SM00233">
    <property type="entry name" value="PH"/>
    <property type="match status" value="1"/>
</dbReference>
<evidence type="ECO:0000313" key="7">
    <source>
        <dbReference type="Proteomes" id="UP001208570"/>
    </source>
</evidence>
<dbReference type="InterPro" id="IPR008936">
    <property type="entry name" value="Rho_GTPase_activation_prot"/>
</dbReference>
<dbReference type="InterPro" id="IPR035892">
    <property type="entry name" value="C2_domain_sf"/>
</dbReference>
<feature type="compositionally biased region" description="Low complexity" evidence="2">
    <location>
        <begin position="126"/>
        <end position="139"/>
    </location>
</feature>
<dbReference type="Gene3D" id="2.60.40.150">
    <property type="entry name" value="C2 domain"/>
    <property type="match status" value="1"/>
</dbReference>
<feature type="compositionally biased region" description="Low complexity" evidence="2">
    <location>
        <begin position="944"/>
        <end position="959"/>
    </location>
</feature>
<feature type="domain" description="C2" evidence="4">
    <location>
        <begin position="240"/>
        <end position="359"/>
    </location>
</feature>
<evidence type="ECO:0000256" key="2">
    <source>
        <dbReference type="SAM" id="MobiDB-lite"/>
    </source>
</evidence>